<evidence type="ECO:0000256" key="2">
    <source>
        <dbReference type="ARBA" id="ARBA00022487"/>
    </source>
</evidence>
<accession>A0A084SVE3</accession>
<dbReference type="GO" id="GO:0046872">
    <property type="term" value="F:metal ion binding"/>
    <property type="evidence" value="ECO:0007669"/>
    <property type="project" value="UniProtKB-KW"/>
</dbReference>
<keyword evidence="7" id="KW-1015">Disulfide bond</keyword>
<keyword evidence="6" id="KW-0106">Calcium</keyword>
<dbReference type="Proteomes" id="UP000028547">
    <property type="component" value="Unassembled WGS sequence"/>
</dbReference>
<evidence type="ECO:0000256" key="1">
    <source>
        <dbReference type="ARBA" id="ARBA00006249"/>
    </source>
</evidence>
<gene>
    <name evidence="9" type="ORF">Q664_15640</name>
</gene>
<dbReference type="InterPro" id="IPR029058">
    <property type="entry name" value="AB_hydrolase_fold"/>
</dbReference>
<organism evidence="9 10">
    <name type="scientific">Archangium violaceum Cb vi76</name>
    <dbReference type="NCBI Taxonomy" id="1406225"/>
    <lineage>
        <taxon>Bacteria</taxon>
        <taxon>Pseudomonadati</taxon>
        <taxon>Myxococcota</taxon>
        <taxon>Myxococcia</taxon>
        <taxon>Myxococcales</taxon>
        <taxon>Cystobacterineae</taxon>
        <taxon>Archangiaceae</taxon>
        <taxon>Archangium</taxon>
    </lineage>
</organism>
<reference evidence="9 10" key="1">
    <citation type="submission" date="2014-07" db="EMBL/GenBank/DDBJ databases">
        <title>Draft Genome Sequence of Gephyronic Acid Producer, Cystobacter violaceus Strain Cb vi76.</title>
        <authorList>
            <person name="Stevens D.C."/>
            <person name="Young J."/>
            <person name="Carmichael R."/>
            <person name="Tan J."/>
            <person name="Taylor R.E."/>
        </authorList>
    </citation>
    <scope>NUCLEOTIDE SEQUENCE [LARGE SCALE GENOMIC DNA]</scope>
    <source>
        <strain evidence="9 10">Cb vi76</strain>
    </source>
</reference>
<dbReference type="Gene3D" id="3.40.50.1820">
    <property type="entry name" value="alpha/beta hydrolase"/>
    <property type="match status" value="1"/>
</dbReference>
<dbReference type="InterPro" id="IPR011118">
    <property type="entry name" value="Tannase/feruloyl_esterase"/>
</dbReference>
<evidence type="ECO:0000256" key="7">
    <source>
        <dbReference type="ARBA" id="ARBA00023157"/>
    </source>
</evidence>
<dbReference type="SUPFAM" id="SSF53474">
    <property type="entry name" value="alpha/beta-Hydrolases"/>
    <property type="match status" value="1"/>
</dbReference>
<keyword evidence="3" id="KW-0479">Metal-binding</keyword>
<evidence type="ECO:0000256" key="4">
    <source>
        <dbReference type="ARBA" id="ARBA00022729"/>
    </source>
</evidence>
<keyword evidence="4 8" id="KW-0732">Signal</keyword>
<feature type="signal peptide" evidence="8">
    <location>
        <begin position="1"/>
        <end position="25"/>
    </location>
</feature>
<proteinExistence type="inferred from homology"/>
<dbReference type="PANTHER" id="PTHR33938">
    <property type="entry name" value="FERULOYL ESTERASE B-RELATED"/>
    <property type="match status" value="1"/>
</dbReference>
<evidence type="ECO:0000256" key="8">
    <source>
        <dbReference type="SAM" id="SignalP"/>
    </source>
</evidence>
<comment type="caution">
    <text evidence="9">The sequence shown here is derived from an EMBL/GenBank/DDBJ whole genome shotgun (WGS) entry which is preliminary data.</text>
</comment>
<name>A0A084SVE3_9BACT</name>
<protein>
    <recommendedName>
        <fullName evidence="11">Feruloyl esterase</fullName>
    </recommendedName>
</protein>
<dbReference type="EMBL" id="JPMI01000096">
    <property type="protein sequence ID" value="KFA92428.1"/>
    <property type="molecule type" value="Genomic_DNA"/>
</dbReference>
<feature type="chain" id="PRO_5001781881" description="Feruloyl esterase" evidence="8">
    <location>
        <begin position="26"/>
        <end position="503"/>
    </location>
</feature>
<evidence type="ECO:0000313" key="9">
    <source>
        <dbReference type="EMBL" id="KFA92428.1"/>
    </source>
</evidence>
<evidence type="ECO:0000256" key="5">
    <source>
        <dbReference type="ARBA" id="ARBA00022801"/>
    </source>
</evidence>
<dbReference type="Pfam" id="PF07519">
    <property type="entry name" value="Tannase"/>
    <property type="match status" value="1"/>
</dbReference>
<keyword evidence="5" id="KW-0378">Hydrolase</keyword>
<dbReference type="PANTHER" id="PTHR33938:SF15">
    <property type="entry name" value="FERULOYL ESTERASE B-RELATED"/>
    <property type="match status" value="1"/>
</dbReference>
<evidence type="ECO:0000256" key="3">
    <source>
        <dbReference type="ARBA" id="ARBA00022723"/>
    </source>
</evidence>
<dbReference type="RefSeq" id="WP_043395113.1">
    <property type="nucleotide sequence ID" value="NZ_JPMI01000096.1"/>
</dbReference>
<evidence type="ECO:0008006" key="11">
    <source>
        <dbReference type="Google" id="ProtNLM"/>
    </source>
</evidence>
<comment type="similarity">
    <text evidence="1">Belongs to the tannase family.</text>
</comment>
<evidence type="ECO:0000256" key="6">
    <source>
        <dbReference type="ARBA" id="ARBA00022837"/>
    </source>
</evidence>
<dbReference type="AlphaFoldDB" id="A0A084SVE3"/>
<keyword evidence="2" id="KW-0719">Serine esterase</keyword>
<evidence type="ECO:0000313" key="10">
    <source>
        <dbReference type="Proteomes" id="UP000028547"/>
    </source>
</evidence>
<dbReference type="GO" id="GO:0052689">
    <property type="term" value="F:carboxylic ester hydrolase activity"/>
    <property type="evidence" value="ECO:0007669"/>
    <property type="project" value="UniProtKB-KW"/>
</dbReference>
<sequence length="503" mass="53585">MRQSPRTLPPALVLLLLSAATCTHPPPPAVSQRRLCEGLRVRTVEGATLTGATLKAATSALPEYCEVKGMLPPSLHFEVRLPTAWNGRTVYNGGGGYDGFIIPGDEYISRGYASVASDGGHTGGALDGSFAADPARLDDFAFLSVHRVLPVARALIREHYGRDATKTWFEGCSNGGREGLIAAQRWPEDFDGIIVHAPAYDFVEMMLAFNHHTQRLIQPGAMPSRAQLANLGRALLAACDAKDGLADGVISHPSACQFDPAVLQCQGASGDDCLTPAQVASARALAAPYVVDGKTLHLGWGPGDAVDPGGWAPWLSADGNLGRSAGHRFSQDMIRYFITQDASFDALTFKPSEWRARVDAVTARVSANDTDLSRFRARGGKLILRHGGSDGIITWRGTAAYYEALVRAAGGLEAADTFVEYFPAPGVNHCSGGAGPSQVDLLSALEGWVERGVPPSQAKLVAHKRSATGESVLSRPVCKYPRYPRYNGSGDETRAESFTCVDP</sequence>